<sequence length="179" mass="19786">MQTAFQRFWNQVTNNPSKKSLGKRNRDGDTIVRVRSSGSRRCRRIEKATIYLAPEISRCRNRSRSRNRRRPLGGTHLGRDPRDVLSTLENSLVFILHQAGFALPNLPGPSGGSLQHSLAQDVTGIRIIDDKGDIHDISITDTDNSRFFAAGISLGLLACITKVTLKLVVAHNISGISDN</sequence>
<dbReference type="EMBL" id="RBNI01003704">
    <property type="protein sequence ID" value="RUP48112.1"/>
    <property type="molecule type" value="Genomic_DNA"/>
</dbReference>
<accession>A0A433DBA4</accession>
<protein>
    <submittedName>
        <fullName evidence="2">Uncharacterized protein</fullName>
    </submittedName>
</protein>
<name>A0A433DBA4_9FUNG</name>
<dbReference type="Proteomes" id="UP000268093">
    <property type="component" value="Unassembled WGS sequence"/>
</dbReference>
<dbReference type="AlphaFoldDB" id="A0A433DBA4"/>
<dbReference type="InterPro" id="IPR016169">
    <property type="entry name" value="FAD-bd_PCMH_sub2"/>
</dbReference>
<organism evidence="2 3">
    <name type="scientific">Jimgerdemannia flammicorona</name>
    <dbReference type="NCBI Taxonomy" id="994334"/>
    <lineage>
        <taxon>Eukaryota</taxon>
        <taxon>Fungi</taxon>
        <taxon>Fungi incertae sedis</taxon>
        <taxon>Mucoromycota</taxon>
        <taxon>Mucoromycotina</taxon>
        <taxon>Endogonomycetes</taxon>
        <taxon>Endogonales</taxon>
        <taxon>Endogonaceae</taxon>
        <taxon>Jimgerdemannia</taxon>
    </lineage>
</organism>
<dbReference type="Gene3D" id="3.30.465.10">
    <property type="match status" value="1"/>
</dbReference>
<proteinExistence type="predicted"/>
<feature type="region of interest" description="Disordered" evidence="1">
    <location>
        <begin position="60"/>
        <end position="80"/>
    </location>
</feature>
<dbReference type="OrthoDB" id="371463at2759"/>
<evidence type="ECO:0000313" key="2">
    <source>
        <dbReference type="EMBL" id="RUP48112.1"/>
    </source>
</evidence>
<keyword evidence="3" id="KW-1185">Reference proteome</keyword>
<gene>
    <name evidence="2" type="ORF">BC936DRAFT_144949</name>
</gene>
<comment type="caution">
    <text evidence="2">The sequence shown here is derived from an EMBL/GenBank/DDBJ whole genome shotgun (WGS) entry which is preliminary data.</text>
</comment>
<reference evidence="2 3" key="1">
    <citation type="journal article" date="2018" name="New Phytol.">
        <title>Phylogenomics of Endogonaceae and evolution of mycorrhizas within Mucoromycota.</title>
        <authorList>
            <person name="Chang Y."/>
            <person name="Desiro A."/>
            <person name="Na H."/>
            <person name="Sandor L."/>
            <person name="Lipzen A."/>
            <person name="Clum A."/>
            <person name="Barry K."/>
            <person name="Grigoriev I.V."/>
            <person name="Martin F.M."/>
            <person name="Stajich J.E."/>
            <person name="Smith M.E."/>
            <person name="Bonito G."/>
            <person name="Spatafora J.W."/>
        </authorList>
    </citation>
    <scope>NUCLEOTIDE SEQUENCE [LARGE SCALE GENOMIC DNA]</scope>
    <source>
        <strain evidence="2 3">GMNB39</strain>
    </source>
</reference>
<feature type="compositionally biased region" description="Basic residues" evidence="1">
    <location>
        <begin position="60"/>
        <end position="71"/>
    </location>
</feature>
<dbReference type="SUPFAM" id="SSF56176">
    <property type="entry name" value="FAD-binding/transporter-associated domain-like"/>
    <property type="match status" value="1"/>
</dbReference>
<evidence type="ECO:0000256" key="1">
    <source>
        <dbReference type="SAM" id="MobiDB-lite"/>
    </source>
</evidence>
<evidence type="ECO:0000313" key="3">
    <source>
        <dbReference type="Proteomes" id="UP000268093"/>
    </source>
</evidence>
<dbReference type="GO" id="GO:0050660">
    <property type="term" value="F:flavin adenine dinucleotide binding"/>
    <property type="evidence" value="ECO:0007669"/>
    <property type="project" value="InterPro"/>
</dbReference>
<dbReference type="InterPro" id="IPR036318">
    <property type="entry name" value="FAD-bd_PCMH-like_sf"/>
</dbReference>